<keyword evidence="11" id="KW-1185">Reference proteome</keyword>
<keyword evidence="5 8" id="KW-0658">Purine biosynthesis</keyword>
<evidence type="ECO:0000259" key="9">
    <source>
        <dbReference type="Pfam" id="PF01259"/>
    </source>
</evidence>
<dbReference type="EC" id="6.3.2.6" evidence="8"/>
<evidence type="ECO:0000313" key="11">
    <source>
        <dbReference type="Proteomes" id="UP000315369"/>
    </source>
</evidence>
<dbReference type="UniPathway" id="UPA00074">
    <property type="reaction ID" value="UER00131"/>
</dbReference>
<reference evidence="10 11" key="1">
    <citation type="submission" date="2019-06" db="EMBL/GenBank/DDBJ databases">
        <authorList>
            <person name="Livingstone P."/>
            <person name="Whitworth D."/>
        </authorList>
    </citation>
    <scope>NUCLEOTIDE SEQUENCE [LARGE SCALE GENOMIC DNA]</scope>
    <source>
        <strain evidence="10 11">AM401</strain>
    </source>
</reference>
<dbReference type="GO" id="GO:0004639">
    <property type="term" value="F:phosphoribosylaminoimidazolesuccinocarboxamide synthase activity"/>
    <property type="evidence" value="ECO:0007669"/>
    <property type="project" value="UniProtKB-UniRule"/>
</dbReference>
<dbReference type="GO" id="GO:0006189">
    <property type="term" value="P:'de novo' IMP biosynthetic process"/>
    <property type="evidence" value="ECO:0007669"/>
    <property type="project" value="UniProtKB-UniRule"/>
</dbReference>
<dbReference type="GO" id="GO:0005524">
    <property type="term" value="F:ATP binding"/>
    <property type="evidence" value="ECO:0007669"/>
    <property type="project" value="UniProtKB-KW"/>
</dbReference>
<dbReference type="CDD" id="cd01414">
    <property type="entry name" value="SAICAR_synt_Sc"/>
    <property type="match status" value="1"/>
</dbReference>
<dbReference type="PANTHER" id="PTHR43700:SF1">
    <property type="entry name" value="PHOSPHORIBOSYLAMINOIMIDAZOLE-SUCCINOCARBOXAMIDE SYNTHASE"/>
    <property type="match status" value="1"/>
</dbReference>
<dbReference type="InterPro" id="IPR018236">
    <property type="entry name" value="SAICAR_synthetase_CS"/>
</dbReference>
<dbReference type="RefSeq" id="WP_141644251.1">
    <property type="nucleotide sequence ID" value="NZ_VIFM01000080.1"/>
</dbReference>
<dbReference type="Gene3D" id="3.30.470.20">
    <property type="entry name" value="ATP-grasp fold, B domain"/>
    <property type="match status" value="1"/>
</dbReference>
<protein>
    <recommendedName>
        <fullName evidence="8">Phosphoribosylaminoimidazole-succinocarboxamide synthase</fullName>
        <ecNumber evidence="8">6.3.2.6</ecNumber>
    </recommendedName>
    <alternativeName>
        <fullName evidence="8">SAICAR synthetase</fullName>
    </alternativeName>
</protein>
<evidence type="ECO:0000256" key="4">
    <source>
        <dbReference type="ARBA" id="ARBA00022741"/>
    </source>
</evidence>
<dbReference type="SUPFAM" id="SSF56104">
    <property type="entry name" value="SAICAR synthase-like"/>
    <property type="match status" value="1"/>
</dbReference>
<evidence type="ECO:0000256" key="2">
    <source>
        <dbReference type="ARBA" id="ARBA00010190"/>
    </source>
</evidence>
<dbReference type="OrthoDB" id="9801549at2"/>
<keyword evidence="6 8" id="KW-0067">ATP-binding</keyword>
<comment type="pathway">
    <text evidence="1 8">Purine metabolism; IMP biosynthesis via de novo pathway; 5-amino-1-(5-phospho-D-ribosyl)imidazole-4-carboxamide from 5-amino-1-(5-phospho-D-ribosyl)imidazole-4-carboxylate: step 1/2.</text>
</comment>
<dbReference type="PANTHER" id="PTHR43700">
    <property type="entry name" value="PHOSPHORIBOSYLAMINOIMIDAZOLE-SUCCINOCARBOXAMIDE SYNTHASE"/>
    <property type="match status" value="1"/>
</dbReference>
<accession>A0A540WYE3</accession>
<proteinExistence type="inferred from homology"/>
<comment type="catalytic activity">
    <reaction evidence="7 8">
        <text>5-amino-1-(5-phospho-D-ribosyl)imidazole-4-carboxylate + L-aspartate + ATP = (2S)-2-[5-amino-1-(5-phospho-beta-D-ribosyl)imidazole-4-carboxamido]succinate + ADP + phosphate + 2 H(+)</text>
        <dbReference type="Rhea" id="RHEA:22628"/>
        <dbReference type="ChEBI" id="CHEBI:15378"/>
        <dbReference type="ChEBI" id="CHEBI:29991"/>
        <dbReference type="ChEBI" id="CHEBI:30616"/>
        <dbReference type="ChEBI" id="CHEBI:43474"/>
        <dbReference type="ChEBI" id="CHEBI:58443"/>
        <dbReference type="ChEBI" id="CHEBI:77657"/>
        <dbReference type="ChEBI" id="CHEBI:456216"/>
        <dbReference type="EC" id="6.3.2.6"/>
    </reaction>
</comment>
<dbReference type="HAMAP" id="MF_00137">
    <property type="entry name" value="SAICAR_synth"/>
    <property type="match status" value="1"/>
</dbReference>
<evidence type="ECO:0000256" key="5">
    <source>
        <dbReference type="ARBA" id="ARBA00022755"/>
    </source>
</evidence>
<dbReference type="Pfam" id="PF01259">
    <property type="entry name" value="SAICAR_synt"/>
    <property type="match status" value="1"/>
</dbReference>
<organism evidence="10 11">
    <name type="scientific">Myxococcus llanfairpwllgwyngyllgogerychwyrndrobwllllantysiliogogogochensis</name>
    <dbReference type="NCBI Taxonomy" id="2590453"/>
    <lineage>
        <taxon>Bacteria</taxon>
        <taxon>Pseudomonadati</taxon>
        <taxon>Myxococcota</taxon>
        <taxon>Myxococcia</taxon>
        <taxon>Myxococcales</taxon>
        <taxon>Cystobacterineae</taxon>
        <taxon>Myxococcaceae</taxon>
        <taxon>Myxococcus</taxon>
    </lineage>
</organism>
<dbReference type="FunFam" id="3.30.200.20:FF:000199">
    <property type="entry name" value="Phosphoribosylaminoimidazole-succinocarboxamide synthase"/>
    <property type="match status" value="1"/>
</dbReference>
<dbReference type="GO" id="GO:0005737">
    <property type="term" value="C:cytoplasm"/>
    <property type="evidence" value="ECO:0007669"/>
    <property type="project" value="TreeGrafter"/>
</dbReference>
<evidence type="ECO:0000256" key="1">
    <source>
        <dbReference type="ARBA" id="ARBA00004672"/>
    </source>
</evidence>
<sequence length="319" mass="36251">MNTSALHAQLPHTLQQTNLPALGQHYRGKVRDTYRSRDTLVLVTTDRLSAFDHVLTTIPFKGEVLNRLAAFWFERTKHICPNHVLDVPDANVTVARACQPFTVEVVIRGYLTGSLWRDYEKGTHTAYGLPFPTGMRKDAAFPEPIITPSTKAEYGLHDEPISEKEILARGLASARDWARITEAARGLFAEGQKWARTRGLILVDTKYEFGKVGDDLYVIDEMHTPDSSRYWVADEYEARFAKGEDQRMLDKENIRQWLIRERNFSGQGTPPPIPDDVRVELATKYVAAFEQITGTTLALEPGDVHARIERNLRQKGYLK</sequence>
<dbReference type="Proteomes" id="UP000315369">
    <property type="component" value="Unassembled WGS sequence"/>
</dbReference>
<comment type="caution">
    <text evidence="10">The sequence shown here is derived from an EMBL/GenBank/DDBJ whole genome shotgun (WGS) entry which is preliminary data.</text>
</comment>
<keyword evidence="4 8" id="KW-0547">Nucleotide-binding</keyword>
<dbReference type="PROSITE" id="PS01058">
    <property type="entry name" value="SAICAR_SYNTHETASE_2"/>
    <property type="match status" value="1"/>
</dbReference>
<evidence type="ECO:0000256" key="6">
    <source>
        <dbReference type="ARBA" id="ARBA00022840"/>
    </source>
</evidence>
<evidence type="ECO:0000313" key="10">
    <source>
        <dbReference type="EMBL" id="TQF14032.1"/>
    </source>
</evidence>
<dbReference type="Gene3D" id="3.30.200.20">
    <property type="entry name" value="Phosphorylase Kinase, domain 1"/>
    <property type="match status" value="1"/>
</dbReference>
<dbReference type="NCBIfam" id="NF009251">
    <property type="entry name" value="PRK12607.1"/>
    <property type="match status" value="1"/>
</dbReference>
<dbReference type="InterPro" id="IPR028923">
    <property type="entry name" value="SAICAR_synt/ADE2_N"/>
</dbReference>
<dbReference type="NCBIfam" id="NF010568">
    <property type="entry name" value="PRK13961.1"/>
    <property type="match status" value="1"/>
</dbReference>
<evidence type="ECO:0000256" key="8">
    <source>
        <dbReference type="HAMAP-Rule" id="MF_00137"/>
    </source>
</evidence>
<gene>
    <name evidence="8" type="primary">purC</name>
    <name evidence="10" type="ORF">FJV41_20745</name>
</gene>
<feature type="domain" description="SAICAR synthetase/ADE2 N-terminal" evidence="9">
    <location>
        <begin position="25"/>
        <end position="261"/>
    </location>
</feature>
<comment type="similarity">
    <text evidence="2 8">Belongs to the SAICAR synthetase family.</text>
</comment>
<dbReference type="EMBL" id="VIFM01000080">
    <property type="protein sequence ID" value="TQF14032.1"/>
    <property type="molecule type" value="Genomic_DNA"/>
</dbReference>
<dbReference type="AlphaFoldDB" id="A0A540WYE3"/>
<keyword evidence="3 8" id="KW-0436">Ligase</keyword>
<name>A0A540WYE3_9BACT</name>
<evidence type="ECO:0000256" key="7">
    <source>
        <dbReference type="ARBA" id="ARBA00048475"/>
    </source>
</evidence>
<evidence type="ECO:0000256" key="3">
    <source>
        <dbReference type="ARBA" id="ARBA00022598"/>
    </source>
</evidence>